<feature type="domain" description="C2H2-type" evidence="10">
    <location>
        <begin position="40"/>
        <end position="67"/>
    </location>
</feature>
<reference evidence="11" key="1">
    <citation type="journal article" date="2020" name="Cell">
        <title>Large-Scale Comparative Analyses of Tick Genomes Elucidate Their Genetic Diversity and Vector Capacities.</title>
        <authorList>
            <consortium name="Tick Genome and Microbiome Consortium (TIGMIC)"/>
            <person name="Jia N."/>
            <person name="Wang J."/>
            <person name="Shi W."/>
            <person name="Du L."/>
            <person name="Sun Y."/>
            <person name="Zhan W."/>
            <person name="Jiang J.F."/>
            <person name="Wang Q."/>
            <person name="Zhang B."/>
            <person name="Ji P."/>
            <person name="Bell-Sakyi L."/>
            <person name="Cui X.M."/>
            <person name="Yuan T.T."/>
            <person name="Jiang B.G."/>
            <person name="Yang W.F."/>
            <person name="Lam T.T."/>
            <person name="Chang Q.C."/>
            <person name="Ding S.J."/>
            <person name="Wang X.J."/>
            <person name="Zhu J.G."/>
            <person name="Ruan X.D."/>
            <person name="Zhao L."/>
            <person name="Wei J.T."/>
            <person name="Ye R.Z."/>
            <person name="Que T.C."/>
            <person name="Du C.H."/>
            <person name="Zhou Y.H."/>
            <person name="Cheng J.X."/>
            <person name="Dai P.F."/>
            <person name="Guo W.B."/>
            <person name="Han X.H."/>
            <person name="Huang E.J."/>
            <person name="Li L.F."/>
            <person name="Wei W."/>
            <person name="Gao Y.C."/>
            <person name="Liu J.Z."/>
            <person name="Shao H.Z."/>
            <person name="Wang X."/>
            <person name="Wang C.C."/>
            <person name="Yang T.C."/>
            <person name="Huo Q.B."/>
            <person name="Li W."/>
            <person name="Chen H.Y."/>
            <person name="Chen S.E."/>
            <person name="Zhou L.G."/>
            <person name="Ni X.B."/>
            <person name="Tian J.H."/>
            <person name="Sheng Y."/>
            <person name="Liu T."/>
            <person name="Pan Y.S."/>
            <person name="Xia L.Y."/>
            <person name="Li J."/>
            <person name="Zhao F."/>
            <person name="Cao W.C."/>
        </authorList>
    </citation>
    <scope>NUCLEOTIDE SEQUENCE</scope>
    <source>
        <strain evidence="11">Rmic-2018</strain>
    </source>
</reference>
<comment type="caution">
    <text evidence="11">The sequence shown here is derived from an EMBL/GenBank/DDBJ whole genome shotgun (WGS) entry which is preliminary data.</text>
</comment>
<dbReference type="Proteomes" id="UP000821866">
    <property type="component" value="Chromosome 9"/>
</dbReference>
<dbReference type="EMBL" id="JABSTU010000011">
    <property type="protein sequence ID" value="KAH8008733.1"/>
    <property type="molecule type" value="Genomic_DNA"/>
</dbReference>
<evidence type="ECO:0000256" key="4">
    <source>
        <dbReference type="ARBA" id="ARBA00022771"/>
    </source>
</evidence>
<dbReference type="InterPro" id="IPR036236">
    <property type="entry name" value="Znf_C2H2_sf"/>
</dbReference>
<evidence type="ECO:0000256" key="1">
    <source>
        <dbReference type="ARBA" id="ARBA00004123"/>
    </source>
</evidence>
<protein>
    <recommendedName>
        <fullName evidence="10">C2H2-type domain-containing protein</fullName>
    </recommendedName>
</protein>
<keyword evidence="6" id="KW-0805">Transcription regulation</keyword>
<keyword evidence="5" id="KW-0862">Zinc</keyword>
<evidence type="ECO:0000256" key="3">
    <source>
        <dbReference type="ARBA" id="ARBA00022737"/>
    </source>
</evidence>
<name>A0A9J6D3V7_RHIMP</name>
<dbReference type="VEuPathDB" id="VectorBase:LOC119178669"/>
<dbReference type="AlphaFoldDB" id="A0A9J6D3V7"/>
<dbReference type="FunFam" id="3.30.160.60:FF:000100">
    <property type="entry name" value="Zinc finger 45-like"/>
    <property type="match status" value="1"/>
</dbReference>
<dbReference type="PANTHER" id="PTHR24379">
    <property type="entry name" value="KRAB AND ZINC FINGER DOMAIN-CONTAINING"/>
    <property type="match status" value="1"/>
</dbReference>
<dbReference type="FunFam" id="3.30.160.60:FF:000099">
    <property type="entry name" value="Zinc finger protein 79"/>
    <property type="match status" value="1"/>
</dbReference>
<comment type="subcellular location">
    <subcellularLocation>
        <location evidence="1">Nucleus</location>
    </subcellularLocation>
</comment>
<keyword evidence="8" id="KW-0539">Nucleus</keyword>
<evidence type="ECO:0000256" key="9">
    <source>
        <dbReference type="PROSITE-ProRule" id="PRU00042"/>
    </source>
</evidence>
<dbReference type="PROSITE" id="PS00028">
    <property type="entry name" value="ZINC_FINGER_C2H2_1"/>
    <property type="match status" value="4"/>
</dbReference>
<evidence type="ECO:0000259" key="10">
    <source>
        <dbReference type="PROSITE" id="PS50157"/>
    </source>
</evidence>
<evidence type="ECO:0000256" key="7">
    <source>
        <dbReference type="ARBA" id="ARBA00023163"/>
    </source>
</evidence>
<feature type="domain" description="C2H2-type" evidence="10">
    <location>
        <begin position="12"/>
        <end position="39"/>
    </location>
</feature>
<evidence type="ECO:0000313" key="11">
    <source>
        <dbReference type="EMBL" id="KAH8008733.1"/>
    </source>
</evidence>
<keyword evidence="4 9" id="KW-0863">Zinc-finger</keyword>
<dbReference type="GO" id="GO:0008270">
    <property type="term" value="F:zinc ion binding"/>
    <property type="evidence" value="ECO:0007669"/>
    <property type="project" value="UniProtKB-KW"/>
</dbReference>
<feature type="domain" description="C2H2-type" evidence="10">
    <location>
        <begin position="125"/>
        <end position="153"/>
    </location>
</feature>
<dbReference type="Gene3D" id="3.30.160.60">
    <property type="entry name" value="Classic Zinc Finger"/>
    <property type="match status" value="4"/>
</dbReference>
<keyword evidence="12" id="KW-1185">Reference proteome</keyword>
<dbReference type="InterPro" id="IPR013087">
    <property type="entry name" value="Znf_C2H2_type"/>
</dbReference>
<evidence type="ECO:0000256" key="5">
    <source>
        <dbReference type="ARBA" id="ARBA00022833"/>
    </source>
</evidence>
<dbReference type="GO" id="GO:0005634">
    <property type="term" value="C:nucleus"/>
    <property type="evidence" value="ECO:0007669"/>
    <property type="project" value="UniProtKB-SubCell"/>
</dbReference>
<accession>A0A9J6D3V7</accession>
<dbReference type="PROSITE" id="PS50157">
    <property type="entry name" value="ZINC_FINGER_C2H2_2"/>
    <property type="match status" value="5"/>
</dbReference>
<dbReference type="Pfam" id="PF00096">
    <property type="entry name" value="zf-C2H2"/>
    <property type="match status" value="2"/>
</dbReference>
<evidence type="ECO:0000256" key="2">
    <source>
        <dbReference type="ARBA" id="ARBA00022723"/>
    </source>
</evidence>
<proteinExistence type="predicted"/>
<evidence type="ECO:0000313" key="12">
    <source>
        <dbReference type="Proteomes" id="UP000821866"/>
    </source>
</evidence>
<reference evidence="11" key="2">
    <citation type="submission" date="2021-09" db="EMBL/GenBank/DDBJ databases">
        <authorList>
            <person name="Jia N."/>
            <person name="Wang J."/>
            <person name="Shi W."/>
            <person name="Du L."/>
            <person name="Sun Y."/>
            <person name="Zhan W."/>
            <person name="Jiang J."/>
            <person name="Wang Q."/>
            <person name="Zhang B."/>
            <person name="Ji P."/>
            <person name="Sakyi L.B."/>
            <person name="Cui X."/>
            <person name="Yuan T."/>
            <person name="Jiang B."/>
            <person name="Yang W."/>
            <person name="Lam T.T.-Y."/>
            <person name="Chang Q."/>
            <person name="Ding S."/>
            <person name="Wang X."/>
            <person name="Zhu J."/>
            <person name="Ruan X."/>
            <person name="Zhao L."/>
            <person name="Wei J."/>
            <person name="Que T."/>
            <person name="Du C."/>
            <person name="Cheng J."/>
            <person name="Dai P."/>
            <person name="Han X."/>
            <person name="Huang E."/>
            <person name="Gao Y."/>
            <person name="Liu J."/>
            <person name="Shao H."/>
            <person name="Ye R."/>
            <person name="Li L."/>
            <person name="Wei W."/>
            <person name="Wang X."/>
            <person name="Wang C."/>
            <person name="Huo Q."/>
            <person name="Li W."/>
            <person name="Guo W."/>
            <person name="Chen H."/>
            <person name="Chen S."/>
            <person name="Zhou L."/>
            <person name="Zhou L."/>
            <person name="Ni X."/>
            <person name="Tian J."/>
            <person name="Zhou Y."/>
            <person name="Sheng Y."/>
            <person name="Liu T."/>
            <person name="Pan Y."/>
            <person name="Xia L."/>
            <person name="Li J."/>
            <person name="Zhao F."/>
            <person name="Cao W."/>
        </authorList>
    </citation>
    <scope>NUCLEOTIDE SEQUENCE</scope>
    <source>
        <strain evidence="11">Rmic-2018</strain>
        <tissue evidence="11">Larvae</tissue>
    </source>
</reference>
<feature type="domain" description="C2H2-type" evidence="10">
    <location>
        <begin position="97"/>
        <end position="124"/>
    </location>
</feature>
<evidence type="ECO:0000256" key="8">
    <source>
        <dbReference type="ARBA" id="ARBA00023242"/>
    </source>
</evidence>
<keyword evidence="2" id="KW-0479">Metal-binding</keyword>
<gene>
    <name evidence="11" type="ORF">HPB51_003380</name>
</gene>
<dbReference type="SMART" id="SM00355">
    <property type="entry name" value="ZnF_C2H2"/>
    <property type="match status" value="5"/>
</dbReference>
<feature type="domain" description="C2H2-type" evidence="10">
    <location>
        <begin position="69"/>
        <end position="96"/>
    </location>
</feature>
<keyword evidence="7" id="KW-0804">Transcription</keyword>
<dbReference type="SUPFAM" id="SSF57667">
    <property type="entry name" value="beta-beta-alpha zinc fingers"/>
    <property type="match status" value="3"/>
</dbReference>
<dbReference type="PANTHER" id="PTHR24379:SF121">
    <property type="entry name" value="C2H2-TYPE DOMAIN-CONTAINING PROTEIN"/>
    <property type="match status" value="1"/>
</dbReference>
<keyword evidence="3" id="KW-0677">Repeat</keyword>
<organism evidence="11 12">
    <name type="scientific">Rhipicephalus microplus</name>
    <name type="common">Cattle tick</name>
    <name type="synonym">Boophilus microplus</name>
    <dbReference type="NCBI Taxonomy" id="6941"/>
    <lineage>
        <taxon>Eukaryota</taxon>
        <taxon>Metazoa</taxon>
        <taxon>Ecdysozoa</taxon>
        <taxon>Arthropoda</taxon>
        <taxon>Chelicerata</taxon>
        <taxon>Arachnida</taxon>
        <taxon>Acari</taxon>
        <taxon>Parasitiformes</taxon>
        <taxon>Ixodida</taxon>
        <taxon>Ixodoidea</taxon>
        <taxon>Ixodidae</taxon>
        <taxon>Rhipicephalinae</taxon>
        <taxon>Rhipicephalus</taxon>
        <taxon>Boophilus</taxon>
    </lineage>
</organism>
<evidence type="ECO:0000256" key="6">
    <source>
        <dbReference type="ARBA" id="ARBA00023015"/>
    </source>
</evidence>
<sequence>MHEFIHKEEKPYACLVCGLKFVHNASFIRHKSKHTGLVEYACSVCPSKFFAKASLDRHKKLHAAGVQLFHCTECSWAFLEKTALEKHLKGHKTDKPYLCHLCPSRFTKRCNLKAHVKRHTGKKLYECPICQRQHSRPSYLKEHMRRMHPGENVLVSPQTSQPPEDWGSALLRTDGLVGLSPAGPDHGRGQRVKGAIESTLHSGCSALIEIRKCILKKLFKTWTATLEY</sequence>